<accession>A0ABX5BU80</accession>
<name>A0ABX5BU80_9XANT</name>
<sequence length="374" mass="41212">MPRAAFLQYCFLLPPPRCIAVIHPSASEIRLVERVRSSARFGSVLPRALSRRQPALIIAALLVAASPAAWAQAVPETAAVPQGINLGGTSFFDGYSSMKPGWTAIEYLRHSDFDAVKDANGDNSPAFRDPNIGVSVALTQLIYVTPYTWKGGVLSLNTIVPLVNYDTSFGADSPVRLSSNGFGMGDISFGPALQMPPVMRDGRLFFIQRFAVDAFAPVGKFDRDTAINQSTGFWSVVPHWAFTVQPSDNWEISGRVNYLYNFRSNRAGGVPPVPGFRFRNGQAGDALWANFASSVKVTEQLRVGINGFYLQQLKDNRTNGERVADSKRRQFYAGPGLSWRFDEKNLLNFNVYLPIDVQNSVAGNTYNLMFVHSL</sequence>
<evidence type="ECO:0000313" key="2">
    <source>
        <dbReference type="Proteomes" id="UP000239710"/>
    </source>
</evidence>
<protein>
    <submittedName>
        <fullName evidence="1">Phenol degradation protein meta</fullName>
    </submittedName>
</protein>
<organism evidence="1 2">
    <name type="scientific">Xanthomonas bromi</name>
    <dbReference type="NCBI Taxonomy" id="56449"/>
    <lineage>
        <taxon>Bacteria</taxon>
        <taxon>Pseudomonadati</taxon>
        <taxon>Pseudomonadota</taxon>
        <taxon>Gammaproteobacteria</taxon>
        <taxon>Lysobacterales</taxon>
        <taxon>Lysobacteraceae</taxon>
        <taxon>Xanthomonas</taxon>
    </lineage>
</organism>
<comment type="caution">
    <text evidence="1">The sequence shown here is derived from an EMBL/GenBank/DDBJ whole genome shotgun (WGS) entry which is preliminary data.</text>
</comment>
<dbReference type="EMBL" id="MDCE01000003">
    <property type="protein sequence ID" value="PPV08624.1"/>
    <property type="molecule type" value="Genomic_DNA"/>
</dbReference>
<proteinExistence type="predicted"/>
<reference evidence="1 2" key="1">
    <citation type="submission" date="2016-08" db="EMBL/GenBank/DDBJ databases">
        <title>Evolution of the type three secretion system and type three effector repertoires in Xanthomonas.</title>
        <authorList>
            <person name="Merda D."/>
            <person name="Briand M."/>
            <person name="Bosis E."/>
            <person name="Rousseau C."/>
            <person name="Portier P."/>
            <person name="Jacques M.-A."/>
            <person name="Fischer-Le Saux M."/>
        </authorList>
    </citation>
    <scope>NUCLEOTIDE SEQUENCE [LARGE SCALE GENOMIC DNA]</scope>
    <source>
        <strain evidence="1 2">CFBP1976</strain>
    </source>
</reference>
<dbReference type="Proteomes" id="UP000239710">
    <property type="component" value="Unassembled WGS sequence"/>
</dbReference>
<keyword evidence="2" id="KW-1185">Reference proteome</keyword>
<evidence type="ECO:0000313" key="1">
    <source>
        <dbReference type="EMBL" id="PPV08624.1"/>
    </source>
</evidence>
<dbReference type="Pfam" id="PF13557">
    <property type="entry name" value="Phenol_MetA_deg"/>
    <property type="match status" value="1"/>
</dbReference>
<gene>
    <name evidence="1" type="ORF">XbrCFBP1976_02470</name>
</gene>
<dbReference type="InterPro" id="IPR025737">
    <property type="entry name" value="FApF"/>
</dbReference>